<comment type="caution">
    <text evidence="1">The sequence shown here is derived from an EMBL/GenBank/DDBJ whole genome shotgun (WGS) entry which is preliminary data.</text>
</comment>
<accession>A0ACC2VED2</accession>
<reference evidence="1" key="1">
    <citation type="submission" date="2023-04" db="EMBL/GenBank/DDBJ databases">
        <title>Draft Genome sequencing of Naganishia species isolated from polar environments using Oxford Nanopore Technology.</title>
        <authorList>
            <person name="Leo P."/>
            <person name="Venkateswaran K."/>
        </authorList>
    </citation>
    <scope>NUCLEOTIDE SEQUENCE</scope>
    <source>
        <strain evidence="1">MNA-CCFEE 5262</strain>
    </source>
</reference>
<proteinExistence type="predicted"/>
<gene>
    <name evidence="1" type="ORF">QFC20_006201</name>
</gene>
<keyword evidence="2" id="KW-1185">Reference proteome</keyword>
<dbReference type="Proteomes" id="UP001230649">
    <property type="component" value="Unassembled WGS sequence"/>
</dbReference>
<evidence type="ECO:0000313" key="1">
    <source>
        <dbReference type="EMBL" id="KAJ9097460.1"/>
    </source>
</evidence>
<evidence type="ECO:0000313" key="2">
    <source>
        <dbReference type="Proteomes" id="UP001230649"/>
    </source>
</evidence>
<dbReference type="EMBL" id="JASBWS010000103">
    <property type="protein sequence ID" value="KAJ9097460.1"/>
    <property type="molecule type" value="Genomic_DNA"/>
</dbReference>
<protein>
    <submittedName>
        <fullName evidence="1">Uncharacterized protein</fullName>
    </submittedName>
</protein>
<name>A0ACC2VED2_9TREE</name>
<sequence length="195" mass="19906">MMPTNSALLPPLQATNSAGQQQPISSKFFIPSTTEQAVFSPHPSLAVGAKVAVTSAGVGLLVSSVQNALENHNKGAMGIFTRTGGTIGFFTAMGFTYAFSQAAVANIRETDDALNSAAGGCAAGFLAGARAGSIPIGVASCAVLGTLLGTFDAAGKSLTGTDRQAIPRPEREQRRLEFFKKPRTQTEGAAVGDSA</sequence>
<organism evidence="1 2">
    <name type="scientific">Naganishia adeliensis</name>
    <dbReference type="NCBI Taxonomy" id="92952"/>
    <lineage>
        <taxon>Eukaryota</taxon>
        <taxon>Fungi</taxon>
        <taxon>Dikarya</taxon>
        <taxon>Basidiomycota</taxon>
        <taxon>Agaricomycotina</taxon>
        <taxon>Tremellomycetes</taxon>
        <taxon>Filobasidiales</taxon>
        <taxon>Filobasidiaceae</taxon>
        <taxon>Naganishia</taxon>
    </lineage>
</organism>